<keyword evidence="2" id="KW-1185">Reference proteome</keyword>
<reference evidence="1" key="1">
    <citation type="submission" date="2023-06" db="EMBL/GenBank/DDBJ databases">
        <authorList>
            <person name="Noh H."/>
        </authorList>
    </citation>
    <scope>NUCLEOTIDE SEQUENCE</scope>
    <source>
        <strain evidence="1">DUCC20226</strain>
    </source>
</reference>
<dbReference type="SUPFAM" id="SSF56784">
    <property type="entry name" value="HAD-like"/>
    <property type="match status" value="1"/>
</dbReference>
<dbReference type="Gene3D" id="3.40.50.1000">
    <property type="entry name" value="HAD superfamily/HAD-like"/>
    <property type="match status" value="1"/>
</dbReference>
<sequence length="321" mass="35693">MTLELVFDFDGTITEDDSIAWVLDAALSYHKANSSPETYHSLANSWRRVVESYVADLDAYHRCFCPATQADDSTPLDVARNHFSNDQRRQIERASLSRVQDAGLFCGVPLEYLFQSGHKHREQGTIKLRRGFPDLVHLIRSHSAVPEASDVQILSVNWSASYIRGVLTQEDISSVIANDINPADGSISALSVTADDNTSEGWPNVLTVGSDKLSALRCLYRRQQRTKPGLPVEIVYFGDSTTDLECLLEFGGIVISPEAGISGSAGDLLRVLRAKLNYHVPHVFEYKGEQICWAIDFTEIKESSFLQKRVANIKCTKAWGP</sequence>
<dbReference type="InterPro" id="IPR036412">
    <property type="entry name" value="HAD-like_sf"/>
</dbReference>
<dbReference type="AlphaFoldDB" id="A0AAD9SJR4"/>
<dbReference type="InterPro" id="IPR050849">
    <property type="entry name" value="HAD-like_hydrolase_phosphatase"/>
</dbReference>
<proteinExistence type="predicted"/>
<dbReference type="Proteomes" id="UP001265746">
    <property type="component" value="Unassembled WGS sequence"/>
</dbReference>
<dbReference type="InterPro" id="IPR023214">
    <property type="entry name" value="HAD_sf"/>
</dbReference>
<name>A0AAD9SJR4_PHOAM</name>
<evidence type="ECO:0000313" key="2">
    <source>
        <dbReference type="Proteomes" id="UP001265746"/>
    </source>
</evidence>
<comment type="caution">
    <text evidence="1">The sequence shown here is derived from an EMBL/GenBank/DDBJ whole genome shotgun (WGS) entry which is preliminary data.</text>
</comment>
<accession>A0AAD9SJR4</accession>
<organism evidence="1 2">
    <name type="scientific">Phomopsis amygdali</name>
    <name type="common">Fusicoccum amygdali</name>
    <dbReference type="NCBI Taxonomy" id="1214568"/>
    <lineage>
        <taxon>Eukaryota</taxon>
        <taxon>Fungi</taxon>
        <taxon>Dikarya</taxon>
        <taxon>Ascomycota</taxon>
        <taxon>Pezizomycotina</taxon>
        <taxon>Sordariomycetes</taxon>
        <taxon>Sordariomycetidae</taxon>
        <taxon>Diaporthales</taxon>
        <taxon>Diaporthaceae</taxon>
        <taxon>Diaporthe</taxon>
    </lineage>
</organism>
<protein>
    <recommendedName>
        <fullName evidence="3">Haloacid dehalogenase-like hydrolase</fullName>
    </recommendedName>
</protein>
<evidence type="ECO:0000313" key="1">
    <source>
        <dbReference type="EMBL" id="KAK2610423.1"/>
    </source>
</evidence>
<evidence type="ECO:0008006" key="3">
    <source>
        <dbReference type="Google" id="ProtNLM"/>
    </source>
</evidence>
<gene>
    <name evidence="1" type="ORF">N8I77_003853</name>
</gene>
<dbReference type="PANTHER" id="PTHR28181:SF1">
    <property type="entry name" value="COLD TOLERANCE PROTEIN 1"/>
    <property type="match status" value="1"/>
</dbReference>
<dbReference type="EMBL" id="JAUJFL010000002">
    <property type="protein sequence ID" value="KAK2610423.1"/>
    <property type="molecule type" value="Genomic_DNA"/>
</dbReference>
<dbReference type="PANTHER" id="PTHR28181">
    <property type="entry name" value="UPF0655 PROTEIN YCR015C"/>
    <property type="match status" value="1"/>
</dbReference>